<evidence type="ECO:0000313" key="3">
    <source>
        <dbReference type="Proteomes" id="UP000265520"/>
    </source>
</evidence>
<sequence>VRGAGPRASLGRPFQSPPSPEVRHIRGGESVDSGDWTEVCYRRRKEFREADRGRRSVQRYRHQRNSVSIPAWHSFHDDHLQSNYYERYHEHYHGERNQSRYNRERHGDRSRSRNQFRRRSRSAVLDHDGRVATMQEEGRRL</sequence>
<reference evidence="2 3" key="1">
    <citation type="journal article" date="2018" name="Front. Plant Sci.">
        <title>Red Clover (Trifolium pratense) and Zigzag Clover (T. medium) - A Picture of Genomic Similarities and Differences.</title>
        <authorList>
            <person name="Dluhosova J."/>
            <person name="Istvanek J."/>
            <person name="Nedelnik J."/>
            <person name="Repkova J."/>
        </authorList>
    </citation>
    <scope>NUCLEOTIDE SEQUENCE [LARGE SCALE GENOMIC DNA]</scope>
    <source>
        <strain evidence="3">cv. 10/8</strain>
        <tissue evidence="2">Leaf</tissue>
    </source>
</reference>
<protein>
    <submittedName>
        <fullName evidence="2">Uncharacterized protein</fullName>
    </submittedName>
</protein>
<evidence type="ECO:0000256" key="1">
    <source>
        <dbReference type="SAM" id="MobiDB-lite"/>
    </source>
</evidence>
<keyword evidence="3" id="KW-1185">Reference proteome</keyword>
<feature type="non-terminal residue" evidence="2">
    <location>
        <position position="141"/>
    </location>
</feature>
<feature type="compositionally biased region" description="Basic residues" evidence="1">
    <location>
        <begin position="112"/>
        <end position="121"/>
    </location>
</feature>
<feature type="region of interest" description="Disordered" evidence="1">
    <location>
        <begin position="1"/>
        <end position="33"/>
    </location>
</feature>
<dbReference type="Proteomes" id="UP000265520">
    <property type="component" value="Unassembled WGS sequence"/>
</dbReference>
<proteinExistence type="predicted"/>
<feature type="non-terminal residue" evidence="2">
    <location>
        <position position="1"/>
    </location>
</feature>
<comment type="caution">
    <text evidence="2">The sequence shown here is derived from an EMBL/GenBank/DDBJ whole genome shotgun (WGS) entry which is preliminary data.</text>
</comment>
<evidence type="ECO:0000313" key="2">
    <source>
        <dbReference type="EMBL" id="MCI34270.1"/>
    </source>
</evidence>
<feature type="region of interest" description="Disordered" evidence="1">
    <location>
        <begin position="93"/>
        <end position="141"/>
    </location>
</feature>
<name>A0A392RER9_9FABA</name>
<feature type="compositionally biased region" description="Basic and acidic residues" evidence="1">
    <location>
        <begin position="93"/>
        <end position="111"/>
    </location>
</feature>
<dbReference type="EMBL" id="LXQA010212178">
    <property type="protein sequence ID" value="MCI34270.1"/>
    <property type="molecule type" value="Genomic_DNA"/>
</dbReference>
<accession>A0A392RER9</accession>
<dbReference type="AlphaFoldDB" id="A0A392RER9"/>
<organism evidence="2 3">
    <name type="scientific">Trifolium medium</name>
    <dbReference type="NCBI Taxonomy" id="97028"/>
    <lineage>
        <taxon>Eukaryota</taxon>
        <taxon>Viridiplantae</taxon>
        <taxon>Streptophyta</taxon>
        <taxon>Embryophyta</taxon>
        <taxon>Tracheophyta</taxon>
        <taxon>Spermatophyta</taxon>
        <taxon>Magnoliopsida</taxon>
        <taxon>eudicotyledons</taxon>
        <taxon>Gunneridae</taxon>
        <taxon>Pentapetalae</taxon>
        <taxon>rosids</taxon>
        <taxon>fabids</taxon>
        <taxon>Fabales</taxon>
        <taxon>Fabaceae</taxon>
        <taxon>Papilionoideae</taxon>
        <taxon>50 kb inversion clade</taxon>
        <taxon>NPAAA clade</taxon>
        <taxon>Hologalegina</taxon>
        <taxon>IRL clade</taxon>
        <taxon>Trifolieae</taxon>
        <taxon>Trifolium</taxon>
    </lineage>
</organism>
<feature type="compositionally biased region" description="Basic and acidic residues" evidence="1">
    <location>
        <begin position="124"/>
        <end position="141"/>
    </location>
</feature>